<reference evidence="2 3" key="2">
    <citation type="submission" date="2018-03" db="EMBL/GenBank/DDBJ databases">
        <title>The ancient ancestry and fast evolution of plastids.</title>
        <authorList>
            <person name="Moore K.R."/>
            <person name="Magnabosco C."/>
            <person name="Momper L."/>
            <person name="Gold D.A."/>
            <person name="Bosak T."/>
            <person name="Fournier G.P."/>
        </authorList>
    </citation>
    <scope>NUCLEOTIDE SEQUENCE [LARGE SCALE GENOMIC DNA]</scope>
    <source>
        <strain evidence="2 3">ULC18</strain>
    </source>
</reference>
<gene>
    <name evidence="2" type="ORF">C7B82_00395</name>
</gene>
<organism evidence="2 3">
    <name type="scientific">Stenomitos frigidus ULC18</name>
    <dbReference type="NCBI Taxonomy" id="2107698"/>
    <lineage>
        <taxon>Bacteria</taxon>
        <taxon>Bacillati</taxon>
        <taxon>Cyanobacteriota</taxon>
        <taxon>Cyanophyceae</taxon>
        <taxon>Leptolyngbyales</taxon>
        <taxon>Leptolyngbyaceae</taxon>
        <taxon>Stenomitos</taxon>
    </lineage>
</organism>
<reference evidence="3" key="1">
    <citation type="submission" date="2018-02" db="EMBL/GenBank/DDBJ databases">
        <authorList>
            <person name="Moore K."/>
            <person name="Momper L."/>
        </authorList>
    </citation>
    <scope>NUCLEOTIDE SEQUENCE [LARGE SCALE GENOMIC DNA]</scope>
    <source>
        <strain evidence="3">ULC18</strain>
    </source>
</reference>
<keyword evidence="1" id="KW-1133">Transmembrane helix</keyword>
<keyword evidence="1" id="KW-0812">Transmembrane</keyword>
<evidence type="ECO:0000256" key="1">
    <source>
        <dbReference type="SAM" id="Phobius"/>
    </source>
</evidence>
<keyword evidence="1" id="KW-0472">Membrane</keyword>
<accession>A0A2T1ESK7</accession>
<proteinExistence type="predicted"/>
<evidence type="ECO:0000313" key="3">
    <source>
        <dbReference type="Proteomes" id="UP000239576"/>
    </source>
</evidence>
<keyword evidence="3" id="KW-1185">Reference proteome</keyword>
<dbReference type="EMBL" id="PVWK01000004">
    <property type="protein sequence ID" value="PSB35715.1"/>
    <property type="molecule type" value="Genomic_DNA"/>
</dbReference>
<dbReference type="OrthoDB" id="529787at2"/>
<sequence>MENRLTQAQLTKLVGEVERLSQRQQDELDRGQVQDILRELNLSPDLLDEAMIQLQRKEALVVQQRRQRWILGGAIASVVVVIAGITVFMQQQNQSLARVSTQQSCVALAQDGCDERASLSRQTSPDVFYNVTLRDAPVRKKLSLTCDWVAPGGQVVKQNRYETRPIETAVWATHCRYKLDAAAAMGTWQVRMKLDDRPLSETKFDVK</sequence>
<comment type="caution">
    <text evidence="2">The sequence shown here is derived from an EMBL/GenBank/DDBJ whole genome shotgun (WGS) entry which is preliminary data.</text>
</comment>
<feature type="transmembrane region" description="Helical" evidence="1">
    <location>
        <begin position="69"/>
        <end position="89"/>
    </location>
</feature>
<protein>
    <submittedName>
        <fullName evidence="2">DUF3859 domain-containing protein</fullName>
    </submittedName>
</protein>
<dbReference type="RefSeq" id="WP_106254340.1">
    <property type="nucleotide sequence ID" value="NZ_CAWNSW010000016.1"/>
</dbReference>
<dbReference type="Proteomes" id="UP000239576">
    <property type="component" value="Unassembled WGS sequence"/>
</dbReference>
<evidence type="ECO:0000313" key="2">
    <source>
        <dbReference type="EMBL" id="PSB35715.1"/>
    </source>
</evidence>
<dbReference type="AlphaFoldDB" id="A0A2T1ESK7"/>
<name>A0A2T1ESK7_9CYAN</name>